<gene>
    <name evidence="2" type="ORF">RM519_09225</name>
</gene>
<feature type="transmembrane region" description="Helical" evidence="1">
    <location>
        <begin position="210"/>
        <end position="231"/>
    </location>
</feature>
<reference evidence="2 3" key="1">
    <citation type="submission" date="2023-09" db="EMBL/GenBank/DDBJ databases">
        <authorList>
            <person name="Rey-Velasco X."/>
        </authorList>
    </citation>
    <scope>NUCLEOTIDE SEQUENCE [LARGE SCALE GENOMIC DNA]</scope>
    <source>
        <strain evidence="2 3">P050</strain>
    </source>
</reference>
<keyword evidence="3" id="KW-1185">Reference proteome</keyword>
<dbReference type="Proteomes" id="UP001252186">
    <property type="component" value="Unassembled WGS sequence"/>
</dbReference>
<comment type="caution">
    <text evidence="2">The sequence shown here is derived from an EMBL/GenBank/DDBJ whole genome shotgun (WGS) entry which is preliminary data.</text>
</comment>
<organism evidence="2 3">
    <name type="scientific">Urechidicola vernalis</name>
    <dbReference type="NCBI Taxonomy" id="3075600"/>
    <lineage>
        <taxon>Bacteria</taxon>
        <taxon>Pseudomonadati</taxon>
        <taxon>Bacteroidota</taxon>
        <taxon>Flavobacteriia</taxon>
        <taxon>Flavobacteriales</taxon>
        <taxon>Flavobacteriaceae</taxon>
        <taxon>Urechidicola</taxon>
    </lineage>
</organism>
<dbReference type="Pfam" id="PF14023">
    <property type="entry name" value="Bestrophin-like"/>
    <property type="match status" value="1"/>
</dbReference>
<evidence type="ECO:0008006" key="4">
    <source>
        <dbReference type="Google" id="ProtNLM"/>
    </source>
</evidence>
<keyword evidence="1" id="KW-0472">Membrane</keyword>
<feature type="transmembrane region" description="Helical" evidence="1">
    <location>
        <begin position="185"/>
        <end position="204"/>
    </location>
</feature>
<protein>
    <recommendedName>
        <fullName evidence="4">DUF4239 domain-containing protein</fullName>
    </recommendedName>
</protein>
<name>A0ABU2Y8M7_9FLAO</name>
<dbReference type="RefSeq" id="WP_311593437.1">
    <property type="nucleotide sequence ID" value="NZ_JAVRHV010000004.1"/>
</dbReference>
<feature type="transmembrane region" description="Helical" evidence="1">
    <location>
        <begin position="7"/>
        <end position="29"/>
    </location>
</feature>
<keyword evidence="1" id="KW-0812">Transmembrane</keyword>
<dbReference type="InterPro" id="IPR025333">
    <property type="entry name" value="DUF4239"/>
</dbReference>
<feature type="transmembrane region" description="Helical" evidence="1">
    <location>
        <begin position="49"/>
        <end position="67"/>
    </location>
</feature>
<sequence>MDFLFQLPTWFGICIVSLLTVAIGLLTVTFSKKLIAIQLTKQHERIGRLLFRVTAGLIALLLSLSYANERIEQNKLRDSMELEASLIINVIIKLNINPSVQSEGIKTKLIDYIKYTLNDNWLELKANPFHSKSSDAMVDAIQMAYKLPANDSISSNIKTDVIKDINHITQLMQVRIYSQQTMTPYLIYILCFGMIFLWIFYSVYDLNRVSLVFLSLYNVFVAVLIYFIFMMSNPLVGNLKMDHDSFEIIKSKGVDKANK</sequence>
<evidence type="ECO:0000256" key="1">
    <source>
        <dbReference type="SAM" id="Phobius"/>
    </source>
</evidence>
<proteinExistence type="predicted"/>
<evidence type="ECO:0000313" key="2">
    <source>
        <dbReference type="EMBL" id="MDT0553423.1"/>
    </source>
</evidence>
<accession>A0ABU2Y8M7</accession>
<dbReference type="EMBL" id="JAVRHV010000004">
    <property type="protein sequence ID" value="MDT0553423.1"/>
    <property type="molecule type" value="Genomic_DNA"/>
</dbReference>
<evidence type="ECO:0000313" key="3">
    <source>
        <dbReference type="Proteomes" id="UP001252186"/>
    </source>
</evidence>
<keyword evidence="1" id="KW-1133">Transmembrane helix</keyword>